<evidence type="ECO:0000256" key="2">
    <source>
        <dbReference type="ARBA" id="ARBA00023157"/>
    </source>
</evidence>
<dbReference type="SUPFAM" id="SSF51110">
    <property type="entry name" value="alpha-D-mannose-specific plant lectins"/>
    <property type="match status" value="1"/>
</dbReference>
<dbReference type="PROSITE" id="PS50927">
    <property type="entry name" value="BULB_LECTIN"/>
    <property type="match status" value="1"/>
</dbReference>
<dbReference type="InterPro" id="IPR036426">
    <property type="entry name" value="Bulb-type_lectin_dom_sf"/>
</dbReference>
<gene>
    <name evidence="5" type="ORF">R3W88_020718</name>
</gene>
<evidence type="ECO:0000259" key="4">
    <source>
        <dbReference type="PROSITE" id="PS50927"/>
    </source>
</evidence>
<evidence type="ECO:0000313" key="6">
    <source>
        <dbReference type="Proteomes" id="UP001311915"/>
    </source>
</evidence>
<reference evidence="5 6" key="1">
    <citation type="submission" date="2023-10" db="EMBL/GenBank/DDBJ databases">
        <title>Genome-Wide Identification Analysis in wild type Solanum Pinnatisectum Reveals Some Genes Defensing Phytophthora Infestans.</title>
        <authorList>
            <person name="Sun C."/>
        </authorList>
    </citation>
    <scope>NUCLEOTIDE SEQUENCE [LARGE SCALE GENOMIC DNA]</scope>
    <source>
        <strain evidence="5">LQN</strain>
        <tissue evidence="5">Leaf</tissue>
    </source>
</reference>
<feature type="domain" description="Bulb-type lectin" evidence="4">
    <location>
        <begin position="1"/>
        <end position="106"/>
    </location>
</feature>
<dbReference type="CDD" id="cd00028">
    <property type="entry name" value="B_lectin"/>
    <property type="match status" value="1"/>
</dbReference>
<dbReference type="InterPro" id="IPR001480">
    <property type="entry name" value="Bulb-type_lectin_dom"/>
</dbReference>
<dbReference type="Proteomes" id="UP001311915">
    <property type="component" value="Unassembled WGS sequence"/>
</dbReference>
<proteinExistence type="predicted"/>
<dbReference type="PANTHER" id="PTHR32444:SF183">
    <property type="entry name" value="APPLE DOMAIN-CONTAINING PROTEIN"/>
    <property type="match status" value="1"/>
</dbReference>
<evidence type="ECO:0000256" key="1">
    <source>
        <dbReference type="ARBA" id="ARBA00022729"/>
    </source>
</evidence>
<dbReference type="InterPro" id="IPR000858">
    <property type="entry name" value="S_locus_glycoprot_dom"/>
</dbReference>
<evidence type="ECO:0000313" key="5">
    <source>
        <dbReference type="EMBL" id="KAK4714811.1"/>
    </source>
</evidence>
<dbReference type="Pfam" id="PF01453">
    <property type="entry name" value="B_lectin"/>
    <property type="match status" value="1"/>
</dbReference>
<dbReference type="SMART" id="SM00108">
    <property type="entry name" value="B_lectin"/>
    <property type="match status" value="1"/>
</dbReference>
<protein>
    <recommendedName>
        <fullName evidence="4">Bulb-type lectin domain-containing protein</fullName>
    </recommendedName>
</protein>
<dbReference type="Gene3D" id="2.90.10.10">
    <property type="entry name" value="Bulb-type lectin domain"/>
    <property type="match status" value="1"/>
</dbReference>
<dbReference type="EMBL" id="JAWPEI010000010">
    <property type="protein sequence ID" value="KAK4714811.1"/>
    <property type="molecule type" value="Genomic_DNA"/>
</dbReference>
<keyword evidence="1" id="KW-0732">Signal</keyword>
<dbReference type="PANTHER" id="PTHR32444">
    <property type="entry name" value="BULB-TYPE LECTIN DOMAIN-CONTAINING PROTEIN"/>
    <property type="match status" value="1"/>
</dbReference>
<dbReference type="AlphaFoldDB" id="A0AAV9KNQ8"/>
<organism evidence="5 6">
    <name type="scientific">Solanum pinnatisectum</name>
    <name type="common">tansyleaf nightshade</name>
    <dbReference type="NCBI Taxonomy" id="50273"/>
    <lineage>
        <taxon>Eukaryota</taxon>
        <taxon>Viridiplantae</taxon>
        <taxon>Streptophyta</taxon>
        <taxon>Embryophyta</taxon>
        <taxon>Tracheophyta</taxon>
        <taxon>Spermatophyta</taxon>
        <taxon>Magnoliopsida</taxon>
        <taxon>eudicotyledons</taxon>
        <taxon>Gunneridae</taxon>
        <taxon>Pentapetalae</taxon>
        <taxon>asterids</taxon>
        <taxon>lamiids</taxon>
        <taxon>Solanales</taxon>
        <taxon>Solanaceae</taxon>
        <taxon>Solanoideae</taxon>
        <taxon>Solaneae</taxon>
        <taxon>Solanum</taxon>
    </lineage>
</organism>
<dbReference type="Pfam" id="PF00954">
    <property type="entry name" value="S_locus_glycop"/>
    <property type="match status" value="1"/>
</dbReference>
<sequence>MAIKLLHIVEALKWGSSVQVIQGIWYKNISVRTVVWVANREAPLTSESGILKVIEQGILVLLNGTNSLVWSTNTSRSVQNPVAQLLDSGNLVVKQAGDDNSGNFLWQSFDHPSDTLLPGMKLGWNFVTGREVYLSSWKNEEDPAPGDYTYHCDPSGYPQNILKKGSDVVYRSGPWNGLHFSGAISSRDSPLYTFGIFSSKTEVYFGFNLTSSVITRLTLSQNGALQRWT</sequence>
<name>A0AAV9KNQ8_9SOLN</name>
<comment type="caution">
    <text evidence="5">The sequence shown here is derived from an EMBL/GenBank/DDBJ whole genome shotgun (WGS) entry which is preliminary data.</text>
</comment>
<dbReference type="GO" id="GO:0048544">
    <property type="term" value="P:recognition of pollen"/>
    <property type="evidence" value="ECO:0007669"/>
    <property type="project" value="InterPro"/>
</dbReference>
<keyword evidence="2" id="KW-1015">Disulfide bond</keyword>
<keyword evidence="3" id="KW-0325">Glycoprotein</keyword>
<accession>A0AAV9KNQ8</accession>
<evidence type="ECO:0000256" key="3">
    <source>
        <dbReference type="ARBA" id="ARBA00023180"/>
    </source>
</evidence>
<keyword evidence="6" id="KW-1185">Reference proteome</keyword>